<evidence type="ECO:0000259" key="2">
    <source>
        <dbReference type="Pfam" id="PF12904"/>
    </source>
</evidence>
<dbReference type="InterPro" id="IPR024749">
    <property type="entry name" value="Collagen-bd_put"/>
</dbReference>
<dbReference type="AlphaFoldDB" id="M5RRA7"/>
<proteinExistence type="predicted"/>
<dbReference type="SUPFAM" id="SSF51445">
    <property type="entry name" value="(Trans)glycosidases"/>
    <property type="match status" value="1"/>
</dbReference>
<name>M5RRA7_9BACT</name>
<keyword evidence="1" id="KW-0732">Signal</keyword>
<evidence type="ECO:0000256" key="1">
    <source>
        <dbReference type="SAM" id="SignalP"/>
    </source>
</evidence>
<dbReference type="EMBL" id="ANOG01000189">
    <property type="protein sequence ID" value="EMI21810.1"/>
    <property type="molecule type" value="Genomic_DNA"/>
</dbReference>
<dbReference type="InterPro" id="IPR017853">
    <property type="entry name" value="GH"/>
</dbReference>
<gene>
    <name evidence="3" type="ORF">RMSM_01265</name>
</gene>
<organism evidence="3 4">
    <name type="scientific">Rhodopirellula maiorica SM1</name>
    <dbReference type="NCBI Taxonomy" id="1265738"/>
    <lineage>
        <taxon>Bacteria</taxon>
        <taxon>Pseudomonadati</taxon>
        <taxon>Planctomycetota</taxon>
        <taxon>Planctomycetia</taxon>
        <taxon>Pirellulales</taxon>
        <taxon>Pirellulaceae</taxon>
        <taxon>Novipirellula</taxon>
    </lineage>
</organism>
<feature type="chain" id="PRO_5004070773" description="Putative collagen-binding domain-containing protein" evidence="1">
    <location>
        <begin position="47"/>
        <end position="488"/>
    </location>
</feature>
<comment type="caution">
    <text evidence="3">The sequence shown here is derived from an EMBL/GenBank/DDBJ whole genome shotgun (WGS) entry which is preliminary data.</text>
</comment>
<dbReference type="OrthoDB" id="257148at2"/>
<dbReference type="Gene3D" id="3.20.20.80">
    <property type="entry name" value="Glycosidases"/>
    <property type="match status" value="1"/>
</dbReference>
<dbReference type="Pfam" id="PF12904">
    <property type="entry name" value="Collagen_bind_2"/>
    <property type="match status" value="1"/>
</dbReference>
<sequence length="488" mass="56009">MLKANDIVRFQECFDAVFNLIQDFQLMCRFALLCVVVLGCSSSAFTAEPLATTDRICPNAVHPFYWQYKGEELLLLGGSVDDNLFQLTSLTEHLDEMRAVGANYIRNTMSDRHDAGFEVYPFRKLDNGKYDLDQWNDEYWERFETMLRLTSERNIIVQIEVWDRFDYSRNHWPPHPYNPANNINYTHETSGLAAKYPKHPGKNEQPFFFTTPQQRNNTVVLKYQQKFVTKMLAHSLPYGHVLYCIDNETNGEEAWATYWAEFIRAKSETENLPVCITEMWDDWNLTGPHHRRTLDHPKRYDFVDVSQNNHQKSQLHWDNFQSLRNQLIEQPRPINTVKTYGADGNKFGHTSQDGIERFWRHLIGGAASARFHRPPSGLGLSQHAKAAIVAARKLESLVPLWEVTPNNALLSERSKNEAYLAASAGKAYVVYFPQGGKVNVDLSAAKHRLQAHWINIDSGQWGVKSSVPASKSVTLQAPSDANWCVVIK</sequence>
<dbReference type="RefSeq" id="WP_008692894.1">
    <property type="nucleotide sequence ID" value="NZ_ANOG01000189.1"/>
</dbReference>
<feature type="signal peptide" evidence="1">
    <location>
        <begin position="1"/>
        <end position="46"/>
    </location>
</feature>
<evidence type="ECO:0000313" key="4">
    <source>
        <dbReference type="Proteomes" id="UP000011991"/>
    </source>
</evidence>
<protein>
    <recommendedName>
        <fullName evidence="2">Putative collagen-binding domain-containing protein</fullName>
    </recommendedName>
</protein>
<reference evidence="3 4" key="1">
    <citation type="journal article" date="2013" name="Mar. Genomics">
        <title>Expression of sulfatases in Rhodopirellula baltica and the diversity of sulfatases in the genus Rhodopirellula.</title>
        <authorList>
            <person name="Wegner C.E."/>
            <person name="Richter-Heitmann T."/>
            <person name="Klindworth A."/>
            <person name="Klockow C."/>
            <person name="Richter M."/>
            <person name="Achstetter T."/>
            <person name="Glockner F.O."/>
            <person name="Harder J."/>
        </authorList>
    </citation>
    <scope>NUCLEOTIDE SEQUENCE [LARGE SCALE GENOMIC DNA]</scope>
    <source>
        <strain evidence="3 4">SM1</strain>
    </source>
</reference>
<dbReference type="Proteomes" id="UP000011991">
    <property type="component" value="Unassembled WGS sequence"/>
</dbReference>
<accession>M5RRA7</accession>
<dbReference type="PATRIC" id="fig|1265738.3.peg.1256"/>
<keyword evidence="4" id="KW-1185">Reference proteome</keyword>
<feature type="domain" description="Putative collagen-binding" evidence="2">
    <location>
        <begin position="408"/>
        <end position="483"/>
    </location>
</feature>
<evidence type="ECO:0000313" key="3">
    <source>
        <dbReference type="EMBL" id="EMI21810.1"/>
    </source>
</evidence>